<evidence type="ECO:0000256" key="1">
    <source>
        <dbReference type="ARBA" id="ARBA00004651"/>
    </source>
</evidence>
<keyword evidence="10" id="KW-1185">Reference proteome</keyword>
<feature type="domain" description="ABC3 transporter permease C-terminal" evidence="7">
    <location>
        <begin position="308"/>
        <end position="425"/>
    </location>
</feature>
<dbReference type="EMBL" id="VIKU02000003">
    <property type="protein sequence ID" value="NHF59921.1"/>
    <property type="molecule type" value="Genomic_DNA"/>
</dbReference>
<keyword evidence="3 6" id="KW-0812">Transmembrane</keyword>
<dbReference type="GO" id="GO:0005886">
    <property type="term" value="C:plasma membrane"/>
    <property type="evidence" value="ECO:0007669"/>
    <property type="project" value="UniProtKB-SubCell"/>
</dbReference>
<feature type="domain" description="ABC3 transporter permease C-terminal" evidence="7">
    <location>
        <begin position="689"/>
        <end position="802"/>
    </location>
</feature>
<evidence type="ECO:0000256" key="3">
    <source>
        <dbReference type="ARBA" id="ARBA00022692"/>
    </source>
</evidence>
<accession>A0A967B0K9</accession>
<dbReference type="Pfam" id="PF12704">
    <property type="entry name" value="MacB_PCD"/>
    <property type="match status" value="2"/>
</dbReference>
<feature type="transmembrane region" description="Helical" evidence="6">
    <location>
        <begin position="443"/>
        <end position="465"/>
    </location>
</feature>
<feature type="transmembrane region" description="Helical" evidence="6">
    <location>
        <begin position="683"/>
        <end position="709"/>
    </location>
</feature>
<feature type="domain" description="MacB-like periplasmic core" evidence="8">
    <location>
        <begin position="20"/>
        <end position="259"/>
    </location>
</feature>
<dbReference type="Pfam" id="PF02687">
    <property type="entry name" value="FtsX"/>
    <property type="match status" value="2"/>
</dbReference>
<dbReference type="InterPro" id="IPR003838">
    <property type="entry name" value="ABC3_permease_C"/>
</dbReference>
<feature type="transmembrane region" description="Helical" evidence="6">
    <location>
        <begin position="300"/>
        <end position="321"/>
    </location>
</feature>
<evidence type="ECO:0000259" key="7">
    <source>
        <dbReference type="Pfam" id="PF02687"/>
    </source>
</evidence>
<proteinExistence type="predicted"/>
<evidence type="ECO:0000256" key="4">
    <source>
        <dbReference type="ARBA" id="ARBA00022989"/>
    </source>
</evidence>
<dbReference type="PANTHER" id="PTHR30572">
    <property type="entry name" value="MEMBRANE COMPONENT OF TRANSPORTER-RELATED"/>
    <property type="match status" value="1"/>
</dbReference>
<dbReference type="AlphaFoldDB" id="A0A967B0K9"/>
<gene>
    <name evidence="9" type="ORF">FK220_011255</name>
</gene>
<feature type="domain" description="MacB-like periplasmic core" evidence="8">
    <location>
        <begin position="454"/>
        <end position="611"/>
    </location>
</feature>
<evidence type="ECO:0000259" key="8">
    <source>
        <dbReference type="Pfam" id="PF12704"/>
    </source>
</evidence>
<feature type="transmembrane region" description="Helical" evidence="6">
    <location>
        <begin position="21"/>
        <end position="42"/>
    </location>
</feature>
<dbReference type="RefSeq" id="WP_152574428.1">
    <property type="nucleotide sequence ID" value="NZ_VIKU02000003.1"/>
</dbReference>
<protein>
    <submittedName>
        <fullName evidence="9">FtsX-like permease family protein</fullName>
    </submittedName>
</protein>
<feature type="transmembrane region" description="Helical" evidence="6">
    <location>
        <begin position="774"/>
        <end position="791"/>
    </location>
</feature>
<keyword evidence="5 6" id="KW-0472">Membrane</keyword>
<dbReference type="GO" id="GO:0022857">
    <property type="term" value="F:transmembrane transporter activity"/>
    <property type="evidence" value="ECO:0007669"/>
    <property type="project" value="TreeGrafter"/>
</dbReference>
<evidence type="ECO:0000256" key="5">
    <source>
        <dbReference type="ARBA" id="ARBA00023136"/>
    </source>
</evidence>
<evidence type="ECO:0000313" key="9">
    <source>
        <dbReference type="EMBL" id="NHF59921.1"/>
    </source>
</evidence>
<reference evidence="9" key="2">
    <citation type="submission" date="2020-03" db="EMBL/GenBank/DDBJ databases">
        <title>Flavobacteriaceae bacterium strain TP-CH-4, a member of the family Flavobacteriaceae isolated from a deep-sea seamount.</title>
        <authorList>
            <person name="Zhang D.-C."/>
        </authorList>
    </citation>
    <scope>NUCLEOTIDE SEQUENCE</scope>
    <source>
        <strain evidence="9">TP-CH-4</strain>
    </source>
</reference>
<keyword evidence="2" id="KW-1003">Cell membrane</keyword>
<dbReference type="PANTHER" id="PTHR30572:SF18">
    <property type="entry name" value="ABC-TYPE MACROLIDE FAMILY EXPORT SYSTEM PERMEASE COMPONENT 2"/>
    <property type="match status" value="1"/>
</dbReference>
<evidence type="ECO:0000313" key="10">
    <source>
        <dbReference type="Proteomes" id="UP000707206"/>
    </source>
</evidence>
<dbReference type="InterPro" id="IPR050250">
    <property type="entry name" value="Macrolide_Exporter_MacB"/>
</dbReference>
<evidence type="ECO:0000256" key="2">
    <source>
        <dbReference type="ARBA" id="ARBA00022475"/>
    </source>
</evidence>
<sequence>MFKNYLKIAWRNLSKNRTFSLLNILGLAVSMSVCLLIILIIADQYSFDQYHANKDRIYRVHTTRYDSNGMETASSALPLARKLREEYPIVETAVGLNKQIGGDLIYQDRYATGGGYFTESAIFDILDFTFVEGNSNTALDQPYSLVITTETKQLLFPDEPALGKVVTFHDKGILAIGVEEGNFETDYGNFTITGVLAPNPGKTHLPFTFLASQRTMLSLRNAGLFSFQDNDWANVWTNYTYILLKEGQQKVALQKALDQISGEQYEGKTTDKFAFKAISLKEITPSGFIGNTTHVSMPKMVLLILTILCLVVMLSACLNYTNLSVAQALNRFKEVGVRKVAGAGRGQIFTQFIVEAVFISLIALIFSYAILWALQNAFSGLWLNSFLDISFRQNLPLIGIFIVFSIVVGLIAGTLPAIYISAIKPISLFHRFRGVRLFKGVGAHKVLMVVQFVVALVFTISVLLLHAQARHLLNFDYGFDTQNIVTVKLYKSDNYDRFAQTSSNIAAVKEVGATSILPAGGISMGAIAMVQDNPNDSIQINYIDIDHKAVTVFELEILEGENLPKGNNKNYVLLNELAVENFQFISNEDAIGKKILLENQTVEVHGVVRDFNFLTPDRPIESLILRNRADQFAFAAIKIDARNQSKTITALEESWQQVNPNTKFVYKFLDDELLFIHTLLTDVLYVIGLLSFLAVFISCLGLLGMAAYNAKTKVKEIGVRKVLGSGVPQIIYLLSKGFIRLLFIAVVIAIPLAYNLNKTWLESFASHVSVHPGYIASGILLVLVVSFLMIFTQSYRAAMTNPAKTLRTE</sequence>
<evidence type="ECO:0000256" key="6">
    <source>
        <dbReference type="SAM" id="Phobius"/>
    </source>
</evidence>
<organism evidence="9 10">
    <name type="scientific">Pelagihabitans pacificus</name>
    <dbReference type="NCBI Taxonomy" id="2696054"/>
    <lineage>
        <taxon>Bacteria</taxon>
        <taxon>Pseudomonadati</taxon>
        <taxon>Bacteroidota</taxon>
        <taxon>Flavobacteriia</taxon>
        <taxon>Flavobacteriales</taxon>
        <taxon>Flavobacteriaceae</taxon>
        <taxon>Pelagihabitans</taxon>
    </lineage>
</organism>
<reference evidence="9" key="1">
    <citation type="submission" date="2019-07" db="EMBL/GenBank/DDBJ databases">
        <authorList>
            <person name="De-Chao Zhang Q."/>
        </authorList>
    </citation>
    <scope>NUCLEOTIDE SEQUENCE</scope>
    <source>
        <strain evidence="9">TP-CH-4</strain>
    </source>
</reference>
<feature type="transmembrane region" description="Helical" evidence="6">
    <location>
        <begin position="730"/>
        <end position="754"/>
    </location>
</feature>
<feature type="transmembrane region" description="Helical" evidence="6">
    <location>
        <begin position="352"/>
        <end position="375"/>
    </location>
</feature>
<dbReference type="InterPro" id="IPR025857">
    <property type="entry name" value="MacB_PCD"/>
</dbReference>
<keyword evidence="4 6" id="KW-1133">Transmembrane helix</keyword>
<name>A0A967B0K9_9FLAO</name>
<feature type="transmembrane region" description="Helical" evidence="6">
    <location>
        <begin position="395"/>
        <end position="422"/>
    </location>
</feature>
<comment type="subcellular location">
    <subcellularLocation>
        <location evidence="1">Cell membrane</location>
        <topology evidence="1">Multi-pass membrane protein</topology>
    </subcellularLocation>
</comment>
<comment type="caution">
    <text evidence="9">The sequence shown here is derived from an EMBL/GenBank/DDBJ whole genome shotgun (WGS) entry which is preliminary data.</text>
</comment>
<dbReference type="Proteomes" id="UP000707206">
    <property type="component" value="Unassembled WGS sequence"/>
</dbReference>